<keyword evidence="4" id="KW-1185">Reference proteome</keyword>
<dbReference type="CDD" id="cd00038">
    <property type="entry name" value="CAP_ED"/>
    <property type="match status" value="1"/>
</dbReference>
<dbReference type="Pfam" id="PF00027">
    <property type="entry name" value="cNMP_binding"/>
    <property type="match status" value="1"/>
</dbReference>
<dbReference type="OrthoDB" id="421226at2759"/>
<gene>
    <name evidence="3" type="primary">HaOG203052</name>
    <name evidence="3" type="ORF">B5X24_HaOG203052</name>
</gene>
<dbReference type="GO" id="GO:0005886">
    <property type="term" value="C:plasma membrane"/>
    <property type="evidence" value="ECO:0007669"/>
    <property type="project" value="TreeGrafter"/>
</dbReference>
<dbReference type="AlphaFoldDB" id="A0A2W1BVL3"/>
<keyword evidence="1" id="KW-1133">Transmembrane helix</keyword>
<feature type="transmembrane region" description="Helical" evidence="1">
    <location>
        <begin position="89"/>
        <end position="113"/>
    </location>
</feature>
<dbReference type="GO" id="GO:0042391">
    <property type="term" value="P:regulation of membrane potential"/>
    <property type="evidence" value="ECO:0007669"/>
    <property type="project" value="TreeGrafter"/>
</dbReference>
<reference evidence="3 4" key="1">
    <citation type="journal article" date="2017" name="BMC Biol.">
        <title>Genomic innovations, transcriptional plasticity and gene loss underlying the evolution and divergence of two highly polyphagous and invasive Helicoverpa pest species.</title>
        <authorList>
            <person name="Pearce S.L."/>
            <person name="Clarke D.F."/>
            <person name="East P.D."/>
            <person name="Elfekih S."/>
            <person name="Gordon K.H."/>
            <person name="Jermiin L.S."/>
            <person name="McGaughran A."/>
            <person name="Oakeshott J.G."/>
            <person name="Papanikolaou A."/>
            <person name="Perera O.P."/>
            <person name="Rane R.V."/>
            <person name="Richards S."/>
            <person name="Tay W.T."/>
            <person name="Walsh T.K."/>
            <person name="Anderson A."/>
            <person name="Anderson C.J."/>
            <person name="Asgari S."/>
            <person name="Board P.G."/>
            <person name="Bretschneider A."/>
            <person name="Campbell P.M."/>
            <person name="Chertemps T."/>
            <person name="Christeller J.T."/>
            <person name="Coppin C.W."/>
            <person name="Downes S.J."/>
            <person name="Duan G."/>
            <person name="Farnsworth C.A."/>
            <person name="Good R.T."/>
            <person name="Han L.B."/>
            <person name="Han Y.C."/>
            <person name="Hatje K."/>
            <person name="Horne I."/>
            <person name="Huang Y.P."/>
            <person name="Hughes D.S."/>
            <person name="Jacquin-Joly E."/>
            <person name="James W."/>
            <person name="Jhangiani S."/>
            <person name="Kollmar M."/>
            <person name="Kuwar S.S."/>
            <person name="Li S."/>
            <person name="Liu N.Y."/>
            <person name="Maibeche M.T."/>
            <person name="Miller J.R."/>
            <person name="Montagne N."/>
            <person name="Perry T."/>
            <person name="Qu J."/>
            <person name="Song S.V."/>
            <person name="Sutton G.G."/>
            <person name="Vogel H."/>
            <person name="Walenz B.P."/>
            <person name="Xu W."/>
            <person name="Zhang H.J."/>
            <person name="Zou Z."/>
            <person name="Batterham P."/>
            <person name="Edwards O.R."/>
            <person name="Feyereisen R."/>
            <person name="Gibbs R.A."/>
            <person name="Heckel D.G."/>
            <person name="McGrath A."/>
            <person name="Robin C."/>
            <person name="Scherer S.E."/>
            <person name="Worley K.C."/>
            <person name="Wu Y.D."/>
        </authorList>
    </citation>
    <scope>NUCLEOTIDE SEQUENCE [LARGE SCALE GENOMIC DNA]</scope>
    <source>
        <strain evidence="3">Harm_GR_Male_#8</strain>
        <tissue evidence="3">Whole organism</tissue>
    </source>
</reference>
<dbReference type="InterPro" id="IPR018490">
    <property type="entry name" value="cNMP-bd_dom_sf"/>
</dbReference>
<dbReference type="SUPFAM" id="SSF51206">
    <property type="entry name" value="cAMP-binding domain-like"/>
    <property type="match status" value="1"/>
</dbReference>
<dbReference type="PANTHER" id="PTHR10217">
    <property type="entry name" value="VOLTAGE AND LIGAND GATED POTASSIUM CHANNEL"/>
    <property type="match status" value="1"/>
</dbReference>
<dbReference type="PANTHER" id="PTHR10217:SF435">
    <property type="entry name" value="POTASSIUM VOLTAGE-GATED CHANNEL PROTEIN EAG"/>
    <property type="match status" value="1"/>
</dbReference>
<accession>A0A2W1BVL3</accession>
<feature type="domain" description="Cyclic nucleotide-binding" evidence="2">
    <location>
        <begin position="428"/>
        <end position="537"/>
    </location>
</feature>
<dbReference type="InterPro" id="IPR050818">
    <property type="entry name" value="KCNH_animal-type"/>
</dbReference>
<evidence type="ECO:0000256" key="1">
    <source>
        <dbReference type="SAM" id="Phobius"/>
    </source>
</evidence>
<feature type="transmembrane region" description="Helical" evidence="1">
    <location>
        <begin position="236"/>
        <end position="264"/>
    </location>
</feature>
<feature type="transmembrane region" description="Helical" evidence="1">
    <location>
        <begin position="119"/>
        <end position="139"/>
    </location>
</feature>
<dbReference type="InterPro" id="IPR000595">
    <property type="entry name" value="cNMP-bd_dom"/>
</dbReference>
<proteinExistence type="predicted"/>
<evidence type="ECO:0000259" key="2">
    <source>
        <dbReference type="PROSITE" id="PS50042"/>
    </source>
</evidence>
<protein>
    <recommendedName>
        <fullName evidence="2">Cyclic nucleotide-binding domain-containing protein</fullName>
    </recommendedName>
</protein>
<keyword evidence="1" id="KW-0472">Membrane</keyword>
<evidence type="ECO:0000313" key="4">
    <source>
        <dbReference type="Proteomes" id="UP000249218"/>
    </source>
</evidence>
<sequence length="593" mass="69751">MYGDHELHDSYYHHTCLIIPEQDVLEADISGTGFASRIARWWTDLFLLSYTSGRSTGFYNSTHAMRIERFKHFRKYKSRIHPMSKFRNFWDCLILHVFIINKILFRFTSTFIYDDLSIGLFYLGAFLELIIIVDLYVTLKTGYINHETKRVVLDAERCLVNFCKTKLFIHYVSAIPLHWFLLLKYGSNVSCGLCKANKFVSVLKIISIFSLYRVCETSSYWIQRGRLTNRSYIFKFIRIGAIGIVTLCQFYDLSDVVILCVFMNNGFVERNSMLGLRTAYKYSKMLDKRMHNFGFVLYDMNRIFKALILFSHGIRERTYYLDRLTSLMGYVLSNLFYFWTLMECLYWVHRLMYPKDSIMRLKTRAMTMISCRQLSDDLSYKVLQYLDFKPTKFKVVEKTNELWKTLPEELKKEAKLCCYLRIIMRIPFFCDLSLPLLEQITMLLEEKIFLRNDIVAEACAHRDKFQALEQAEGLMIIDNGVLAVYSETQKEQGHLIDGDHFGGLSLVTDKELCMSLVVAITASKILLLQKNQFRMLMREHPQQFSQIKALLKKTYSNRTENLITSRRASDLSDLPAERYPHPSLRKLLQNTDS</sequence>
<dbReference type="GO" id="GO:0005249">
    <property type="term" value="F:voltage-gated potassium channel activity"/>
    <property type="evidence" value="ECO:0007669"/>
    <property type="project" value="TreeGrafter"/>
</dbReference>
<dbReference type="EMBL" id="KZ149922">
    <property type="protein sequence ID" value="PZC77685.1"/>
    <property type="molecule type" value="Genomic_DNA"/>
</dbReference>
<dbReference type="Gene3D" id="2.60.120.10">
    <property type="entry name" value="Jelly Rolls"/>
    <property type="match status" value="1"/>
</dbReference>
<evidence type="ECO:0000313" key="3">
    <source>
        <dbReference type="EMBL" id="PZC77685.1"/>
    </source>
</evidence>
<dbReference type="InterPro" id="IPR014710">
    <property type="entry name" value="RmlC-like_jellyroll"/>
</dbReference>
<feature type="transmembrane region" description="Helical" evidence="1">
    <location>
        <begin position="327"/>
        <end position="348"/>
    </location>
</feature>
<keyword evidence="1" id="KW-0812">Transmembrane</keyword>
<dbReference type="Proteomes" id="UP000249218">
    <property type="component" value="Unassembled WGS sequence"/>
</dbReference>
<dbReference type="PROSITE" id="PS50042">
    <property type="entry name" value="CNMP_BINDING_3"/>
    <property type="match status" value="1"/>
</dbReference>
<organism evidence="3 4">
    <name type="scientific">Helicoverpa armigera</name>
    <name type="common">Cotton bollworm</name>
    <name type="synonym">Heliothis armigera</name>
    <dbReference type="NCBI Taxonomy" id="29058"/>
    <lineage>
        <taxon>Eukaryota</taxon>
        <taxon>Metazoa</taxon>
        <taxon>Ecdysozoa</taxon>
        <taxon>Arthropoda</taxon>
        <taxon>Hexapoda</taxon>
        <taxon>Insecta</taxon>
        <taxon>Pterygota</taxon>
        <taxon>Neoptera</taxon>
        <taxon>Endopterygota</taxon>
        <taxon>Lepidoptera</taxon>
        <taxon>Glossata</taxon>
        <taxon>Ditrysia</taxon>
        <taxon>Noctuoidea</taxon>
        <taxon>Noctuidae</taxon>
        <taxon>Heliothinae</taxon>
        <taxon>Helicoverpa</taxon>
    </lineage>
</organism>
<name>A0A2W1BVL3_HELAM</name>